<evidence type="ECO:0000313" key="1">
    <source>
        <dbReference type="EMBL" id="MFC6283090.1"/>
    </source>
</evidence>
<gene>
    <name evidence="1" type="ORF">ACFQND_17845</name>
</gene>
<accession>A0ABW1U0R0</accession>
<sequence length="369" mass="40135">MTSSTLTRFLVRKDNLGTTQLHNAPPRALAAGEVRLAVDSFALTSNNITYAAFGDTMQYWGFYPVPEVEDRGWGCIPVWGFATVRESRCDGVAVGEKFYGYYPMASQAVLAPVRVDTGGFSDGAGHRRDLHAVYNQYMRCSADPFYSASTEDLQALLRPLFITSFLIDDFLADNDFFGAPAGAMLLSSASSKTAYGTAFQLAQRPGIEVIGLTSPGNIAFCESLGCYSRVLGYEQLDQIAADRASIYVDFAGNAKLRHAVHSRFANLKYSCSIGGTHVSELGNAKDLPGPRATLFFAPAQIKKRSADWGRDGLGQRLVQAWQTFSARVEQPPAPWLLTQHHAGAEAVTAIYRQVLAGSGDPRTGHLLRL</sequence>
<dbReference type="Pfam" id="PF11017">
    <property type="entry name" value="DUF2855"/>
    <property type="match status" value="1"/>
</dbReference>
<evidence type="ECO:0000313" key="2">
    <source>
        <dbReference type="Proteomes" id="UP001596270"/>
    </source>
</evidence>
<name>A0ABW1U0R0_9BURK</name>
<dbReference type="RefSeq" id="WP_371436838.1">
    <property type="nucleotide sequence ID" value="NZ_JBHSRS010000082.1"/>
</dbReference>
<dbReference type="InterPro" id="IPR021276">
    <property type="entry name" value="DUF2855"/>
</dbReference>
<comment type="caution">
    <text evidence="1">The sequence shown here is derived from an EMBL/GenBank/DDBJ whole genome shotgun (WGS) entry which is preliminary data.</text>
</comment>
<reference evidence="2" key="1">
    <citation type="journal article" date="2019" name="Int. J. Syst. Evol. Microbiol.">
        <title>The Global Catalogue of Microorganisms (GCM) 10K type strain sequencing project: providing services to taxonomists for standard genome sequencing and annotation.</title>
        <authorList>
            <consortium name="The Broad Institute Genomics Platform"/>
            <consortium name="The Broad Institute Genome Sequencing Center for Infectious Disease"/>
            <person name="Wu L."/>
            <person name="Ma J."/>
        </authorList>
    </citation>
    <scope>NUCLEOTIDE SEQUENCE [LARGE SCALE GENOMIC DNA]</scope>
    <source>
        <strain evidence="2">CCUG 39402</strain>
    </source>
</reference>
<protein>
    <submittedName>
        <fullName evidence="1">DUF2855 family protein</fullName>
    </submittedName>
</protein>
<organism evidence="1 2">
    <name type="scientific">Polaromonas aquatica</name>
    <dbReference type="NCBI Taxonomy" id="332657"/>
    <lineage>
        <taxon>Bacteria</taxon>
        <taxon>Pseudomonadati</taxon>
        <taxon>Pseudomonadota</taxon>
        <taxon>Betaproteobacteria</taxon>
        <taxon>Burkholderiales</taxon>
        <taxon>Comamonadaceae</taxon>
        <taxon>Polaromonas</taxon>
    </lineage>
</organism>
<dbReference type="EMBL" id="JBHSRS010000082">
    <property type="protein sequence ID" value="MFC6283090.1"/>
    <property type="molecule type" value="Genomic_DNA"/>
</dbReference>
<keyword evidence="2" id="KW-1185">Reference proteome</keyword>
<proteinExistence type="predicted"/>
<dbReference type="Proteomes" id="UP001596270">
    <property type="component" value="Unassembled WGS sequence"/>
</dbReference>